<dbReference type="GO" id="GO:0032259">
    <property type="term" value="P:methylation"/>
    <property type="evidence" value="ECO:0007669"/>
    <property type="project" value="UniProtKB-KW"/>
</dbReference>
<sequence>MEDAVEYYNAIAKSYEKLYRDEQIGKIKFILKQLNINKIKTVLDIGAGTGILEEFLRDKKIVAVEPSKLSEEIAKKGLKDVEIVPRRIEYIDLDERFDLVVCLTTLQDLNESNRAACIKKAFEFCKEGGTIVISVLKASRIDLSYLKPFATGEAENDIIFFFDK</sequence>
<dbReference type="InterPro" id="IPR029063">
    <property type="entry name" value="SAM-dependent_MTases_sf"/>
</dbReference>
<dbReference type="AlphaFoldDB" id="A0A8T3V2I0"/>
<accession>A0A8T3V2I0</accession>
<dbReference type="Pfam" id="PF13489">
    <property type="entry name" value="Methyltransf_23"/>
    <property type="match status" value="1"/>
</dbReference>
<comment type="caution">
    <text evidence="1">The sequence shown here is derived from an EMBL/GenBank/DDBJ whole genome shotgun (WGS) entry which is preliminary data.</text>
</comment>
<evidence type="ECO:0000313" key="1">
    <source>
        <dbReference type="EMBL" id="MBE5728638.1"/>
    </source>
</evidence>
<organism evidence="1 2">
    <name type="scientific">Candidatus Acidifodinimicrobium mancum</name>
    <dbReference type="NCBI Taxonomy" id="2898728"/>
    <lineage>
        <taxon>Archaea</taxon>
        <taxon>Candidatus Parvarchaeota</taxon>
        <taxon>Candidatus Acidifodinimicrobiaceae</taxon>
        <taxon>Candidatus Acidifodinimicrobium</taxon>
    </lineage>
</organism>
<dbReference type="GO" id="GO:0008168">
    <property type="term" value="F:methyltransferase activity"/>
    <property type="evidence" value="ECO:0007669"/>
    <property type="project" value="UniProtKB-KW"/>
</dbReference>
<gene>
    <name evidence="1" type="ORF">IHE51_02145</name>
</gene>
<evidence type="ECO:0000313" key="2">
    <source>
        <dbReference type="Proteomes" id="UP000718571"/>
    </source>
</evidence>
<protein>
    <submittedName>
        <fullName evidence="1">Class I SAM-dependent methyltransferase</fullName>
    </submittedName>
</protein>
<proteinExistence type="predicted"/>
<reference evidence="1 2" key="1">
    <citation type="submission" date="2020-09" db="EMBL/GenBank/DDBJ databases">
        <title>Genomic characterization of a novel Parvarchaeota family in acid mine drainage sediments.</title>
        <authorList>
            <person name="Luo Z.-H."/>
        </authorList>
    </citation>
    <scope>NUCLEOTIDE SEQUENCE [LARGE SCALE GENOMIC DNA]</scope>
    <source>
        <strain evidence="1">MAS1_bins.189</strain>
    </source>
</reference>
<dbReference type="Gene3D" id="3.40.50.150">
    <property type="entry name" value="Vaccinia Virus protein VP39"/>
    <property type="match status" value="1"/>
</dbReference>
<dbReference type="PANTHER" id="PTHR42912">
    <property type="entry name" value="METHYLTRANSFERASE"/>
    <property type="match status" value="1"/>
</dbReference>
<dbReference type="InterPro" id="IPR050508">
    <property type="entry name" value="Methyltransf_Superfamily"/>
</dbReference>
<dbReference type="SUPFAM" id="SSF53335">
    <property type="entry name" value="S-adenosyl-L-methionine-dependent methyltransferases"/>
    <property type="match status" value="1"/>
</dbReference>
<keyword evidence="1" id="KW-0489">Methyltransferase</keyword>
<dbReference type="CDD" id="cd02440">
    <property type="entry name" value="AdoMet_MTases"/>
    <property type="match status" value="1"/>
</dbReference>
<name>A0A8T3V2I0_9ARCH</name>
<keyword evidence="1" id="KW-0808">Transferase</keyword>
<dbReference type="EMBL" id="JADFAR010000025">
    <property type="protein sequence ID" value="MBE5728638.1"/>
    <property type="molecule type" value="Genomic_DNA"/>
</dbReference>
<dbReference type="Proteomes" id="UP000718571">
    <property type="component" value="Unassembled WGS sequence"/>
</dbReference>